<organism evidence="5 6">
    <name type="scientific">Fibrobacter succinogenes</name>
    <name type="common">Bacteroides succinogenes</name>
    <dbReference type="NCBI Taxonomy" id="833"/>
    <lineage>
        <taxon>Bacteria</taxon>
        <taxon>Pseudomonadati</taxon>
        <taxon>Fibrobacterota</taxon>
        <taxon>Fibrobacteria</taxon>
        <taxon>Fibrobacterales</taxon>
        <taxon>Fibrobacteraceae</taxon>
        <taxon>Fibrobacter</taxon>
    </lineage>
</organism>
<sequence length="258" mass="30231">MFDLSLSIVSYNNKHTIEECLDSLYKTQLGKLTLQVFIVNNSQTERCEDLEKKYPVKVIQLPKNEGFGKGHNAVLTYLDSKYHAIVNPDIIFTGNILENLVEALQNNPEVGCAAPLMFNENGIQQDVYRREITVIDLLARYAPKFCQSFPFIKKHNYLHLMKDVSKDKPFECEFIQGSFLVVPTQLLKKLNGFDDRYFMYAEDADLCKRIRQTHKVMCFPECKIIHKWEKASHKNFKLCKIHFASLVKYFCKWGWRVW</sequence>
<keyword evidence="3" id="KW-0808">Transferase</keyword>
<proteinExistence type="inferred from homology"/>
<dbReference type="RefSeq" id="WP_109573337.1">
    <property type="nucleotide sequence ID" value="NZ_UHJL01000003.1"/>
</dbReference>
<dbReference type="Proteomes" id="UP000255423">
    <property type="component" value="Unassembled WGS sequence"/>
</dbReference>
<dbReference type="Gene3D" id="3.90.550.10">
    <property type="entry name" value="Spore Coat Polysaccharide Biosynthesis Protein SpsA, Chain A"/>
    <property type="match status" value="1"/>
</dbReference>
<evidence type="ECO:0000313" key="6">
    <source>
        <dbReference type="Proteomes" id="UP000255423"/>
    </source>
</evidence>
<dbReference type="Pfam" id="PF00535">
    <property type="entry name" value="Glycos_transf_2"/>
    <property type="match status" value="1"/>
</dbReference>
<reference evidence="5 6" key="1">
    <citation type="submission" date="2017-08" db="EMBL/GenBank/DDBJ databases">
        <authorList>
            <person name="de Groot N.N."/>
        </authorList>
    </citation>
    <scope>NUCLEOTIDE SEQUENCE [LARGE SCALE GENOMIC DNA]</scope>
    <source>
        <strain evidence="5 6">HM2</strain>
    </source>
</reference>
<evidence type="ECO:0000256" key="1">
    <source>
        <dbReference type="ARBA" id="ARBA00006739"/>
    </source>
</evidence>
<evidence type="ECO:0000259" key="4">
    <source>
        <dbReference type="Pfam" id="PF00535"/>
    </source>
</evidence>
<dbReference type="PANTHER" id="PTHR43179">
    <property type="entry name" value="RHAMNOSYLTRANSFERASE WBBL"/>
    <property type="match status" value="1"/>
</dbReference>
<dbReference type="PANTHER" id="PTHR43179:SF12">
    <property type="entry name" value="GALACTOFURANOSYLTRANSFERASE GLFT2"/>
    <property type="match status" value="1"/>
</dbReference>
<dbReference type="SUPFAM" id="SSF53448">
    <property type="entry name" value="Nucleotide-diphospho-sugar transferases"/>
    <property type="match status" value="1"/>
</dbReference>
<dbReference type="CDD" id="cd04186">
    <property type="entry name" value="GT_2_like_c"/>
    <property type="match status" value="1"/>
</dbReference>
<protein>
    <recommendedName>
        <fullName evidence="4">Glycosyltransferase 2-like domain-containing protein</fullName>
    </recommendedName>
</protein>
<dbReference type="GO" id="GO:0016757">
    <property type="term" value="F:glycosyltransferase activity"/>
    <property type="evidence" value="ECO:0007669"/>
    <property type="project" value="UniProtKB-KW"/>
</dbReference>
<evidence type="ECO:0000256" key="3">
    <source>
        <dbReference type="ARBA" id="ARBA00022679"/>
    </source>
</evidence>
<dbReference type="InterPro" id="IPR001173">
    <property type="entry name" value="Glyco_trans_2-like"/>
</dbReference>
<dbReference type="AlphaFoldDB" id="A0A380S8F6"/>
<gene>
    <name evidence="5" type="ORF">SAMN05661053_2422</name>
</gene>
<evidence type="ECO:0000313" key="5">
    <source>
        <dbReference type="EMBL" id="SUQ25008.1"/>
    </source>
</evidence>
<comment type="similarity">
    <text evidence="1">Belongs to the glycosyltransferase 2 family.</text>
</comment>
<dbReference type="InterPro" id="IPR029044">
    <property type="entry name" value="Nucleotide-diphossugar_trans"/>
</dbReference>
<feature type="domain" description="Glycosyltransferase 2-like" evidence="4">
    <location>
        <begin position="6"/>
        <end position="130"/>
    </location>
</feature>
<name>A0A380S8F6_FIBSU</name>
<dbReference type="EMBL" id="UHJL01000003">
    <property type="protein sequence ID" value="SUQ25008.1"/>
    <property type="molecule type" value="Genomic_DNA"/>
</dbReference>
<accession>A0A380S8F6</accession>
<keyword evidence="2" id="KW-0328">Glycosyltransferase</keyword>
<evidence type="ECO:0000256" key="2">
    <source>
        <dbReference type="ARBA" id="ARBA00022676"/>
    </source>
</evidence>